<reference evidence="14 16" key="2">
    <citation type="submission" date="2018-08" db="EMBL/GenBank/DDBJ databases">
        <title>Complete genome of the Arcobacter skirrowii type strain LMG 6621.</title>
        <authorList>
            <person name="Miller W.G."/>
            <person name="Yee E."/>
            <person name="Bono J.L."/>
        </authorList>
    </citation>
    <scope>NUCLEOTIDE SEQUENCE [LARGE SCALE GENOMIC DNA]</scope>
    <source>
        <strain evidence="14 16">CCUG 10374</strain>
    </source>
</reference>
<keyword evidence="6 11" id="KW-0798">TonB box</keyword>
<evidence type="ECO:0000256" key="9">
    <source>
        <dbReference type="ARBA" id="ARBA00023237"/>
    </source>
</evidence>
<evidence type="ECO:0000256" key="5">
    <source>
        <dbReference type="ARBA" id="ARBA00022729"/>
    </source>
</evidence>
<evidence type="ECO:0000313" key="15">
    <source>
        <dbReference type="EMBL" id="RXI25833.1"/>
    </source>
</evidence>
<keyword evidence="3 10" id="KW-1134">Transmembrane beta strand</keyword>
<dbReference type="GO" id="GO:0044718">
    <property type="term" value="P:siderophore transmembrane transport"/>
    <property type="evidence" value="ECO:0007669"/>
    <property type="project" value="TreeGrafter"/>
</dbReference>
<evidence type="ECO:0000256" key="1">
    <source>
        <dbReference type="ARBA" id="ARBA00004571"/>
    </source>
</evidence>
<feature type="domain" description="TonB-dependent receptor plug" evidence="13">
    <location>
        <begin position="40"/>
        <end position="146"/>
    </location>
</feature>
<dbReference type="AlphaFoldDB" id="A0AAD0WNZ6"/>
<keyword evidence="4 10" id="KW-0812">Transmembrane</keyword>
<evidence type="ECO:0000256" key="2">
    <source>
        <dbReference type="ARBA" id="ARBA00022448"/>
    </source>
</evidence>
<dbReference type="PROSITE" id="PS52016">
    <property type="entry name" value="TONB_DEPENDENT_REC_3"/>
    <property type="match status" value="1"/>
</dbReference>
<dbReference type="RefSeq" id="WP_115588302.1">
    <property type="nucleotide sequence ID" value="NZ_CP032099.1"/>
</dbReference>
<evidence type="ECO:0000313" key="17">
    <source>
        <dbReference type="Proteomes" id="UP000290580"/>
    </source>
</evidence>
<dbReference type="SUPFAM" id="SSF56935">
    <property type="entry name" value="Porins"/>
    <property type="match status" value="1"/>
</dbReference>
<dbReference type="InterPro" id="IPR012910">
    <property type="entry name" value="Plug_dom"/>
</dbReference>
<evidence type="ECO:0000256" key="6">
    <source>
        <dbReference type="ARBA" id="ARBA00023077"/>
    </source>
</evidence>
<dbReference type="GO" id="GO:0015344">
    <property type="term" value="F:siderophore uptake transmembrane transporter activity"/>
    <property type="evidence" value="ECO:0007669"/>
    <property type="project" value="TreeGrafter"/>
</dbReference>
<evidence type="ECO:0000256" key="8">
    <source>
        <dbReference type="ARBA" id="ARBA00023170"/>
    </source>
</evidence>
<organism evidence="14 16">
    <name type="scientific">Aliarcobacter skirrowii CCUG 10374</name>
    <dbReference type="NCBI Taxonomy" id="1032239"/>
    <lineage>
        <taxon>Bacteria</taxon>
        <taxon>Pseudomonadati</taxon>
        <taxon>Campylobacterota</taxon>
        <taxon>Epsilonproteobacteria</taxon>
        <taxon>Campylobacterales</taxon>
        <taxon>Arcobacteraceae</taxon>
        <taxon>Aliarcobacter</taxon>
    </lineage>
</organism>
<dbReference type="Pfam" id="PF00593">
    <property type="entry name" value="TonB_dep_Rec_b-barrel"/>
    <property type="match status" value="1"/>
</dbReference>
<accession>A0AAD0WNZ6</accession>
<dbReference type="InterPro" id="IPR039426">
    <property type="entry name" value="TonB-dep_rcpt-like"/>
</dbReference>
<dbReference type="CDD" id="cd01347">
    <property type="entry name" value="ligand_gated_channel"/>
    <property type="match status" value="1"/>
</dbReference>
<dbReference type="EMBL" id="CP032099">
    <property type="protein sequence ID" value="AXX85015.1"/>
    <property type="molecule type" value="Genomic_DNA"/>
</dbReference>
<feature type="domain" description="TonB-dependent receptor-like beta-barrel" evidence="12">
    <location>
        <begin position="182"/>
        <end position="592"/>
    </location>
</feature>
<dbReference type="PANTHER" id="PTHR30069:SF29">
    <property type="entry name" value="HEMOGLOBIN AND HEMOGLOBIN-HAPTOGLOBIN-BINDING PROTEIN 1-RELATED"/>
    <property type="match status" value="1"/>
</dbReference>
<dbReference type="Gene3D" id="2.170.130.10">
    <property type="entry name" value="TonB-dependent receptor, plug domain"/>
    <property type="match status" value="1"/>
</dbReference>
<dbReference type="Proteomes" id="UP000262029">
    <property type="component" value="Chromosome"/>
</dbReference>
<dbReference type="GO" id="GO:0009279">
    <property type="term" value="C:cell outer membrane"/>
    <property type="evidence" value="ECO:0007669"/>
    <property type="project" value="UniProtKB-SubCell"/>
</dbReference>
<dbReference type="GeneID" id="61750960"/>
<protein>
    <submittedName>
        <fullName evidence="14">TonB-dependent receptor</fullName>
    </submittedName>
</protein>
<proteinExistence type="inferred from homology"/>
<dbReference type="EMBL" id="NXIC01000003">
    <property type="protein sequence ID" value="RXI25833.1"/>
    <property type="molecule type" value="Genomic_DNA"/>
</dbReference>
<keyword evidence="8 14" id="KW-0675">Receptor</keyword>
<evidence type="ECO:0000313" key="16">
    <source>
        <dbReference type="Proteomes" id="UP000262029"/>
    </source>
</evidence>
<evidence type="ECO:0000256" key="3">
    <source>
        <dbReference type="ARBA" id="ARBA00022452"/>
    </source>
</evidence>
<keyword evidence="17" id="KW-1185">Reference proteome</keyword>
<evidence type="ECO:0000256" key="10">
    <source>
        <dbReference type="PROSITE-ProRule" id="PRU01360"/>
    </source>
</evidence>
<reference evidence="15 17" key="1">
    <citation type="submission" date="2017-09" db="EMBL/GenBank/DDBJ databases">
        <title>Genomics of the genus Arcobacter.</title>
        <authorList>
            <person name="Perez-Cataluna A."/>
            <person name="Figueras M.J."/>
            <person name="Salas-Masso N."/>
        </authorList>
    </citation>
    <scope>NUCLEOTIDE SEQUENCE [LARGE SCALE GENOMIC DNA]</scope>
    <source>
        <strain evidence="15 17">LMG 6621</strain>
    </source>
</reference>
<dbReference type="InterPro" id="IPR036942">
    <property type="entry name" value="Beta-barrel_TonB_sf"/>
</dbReference>
<evidence type="ECO:0000259" key="12">
    <source>
        <dbReference type="Pfam" id="PF00593"/>
    </source>
</evidence>
<evidence type="ECO:0000256" key="7">
    <source>
        <dbReference type="ARBA" id="ARBA00023136"/>
    </source>
</evidence>
<comment type="similarity">
    <text evidence="10 11">Belongs to the TonB-dependent receptor family.</text>
</comment>
<keyword evidence="9 10" id="KW-0998">Cell outer membrane</keyword>
<keyword evidence="5" id="KW-0732">Signal</keyword>
<evidence type="ECO:0000313" key="14">
    <source>
        <dbReference type="EMBL" id="AXX85015.1"/>
    </source>
</evidence>
<evidence type="ECO:0000256" key="11">
    <source>
        <dbReference type="RuleBase" id="RU003357"/>
    </source>
</evidence>
<name>A0AAD0WNZ6_9BACT</name>
<dbReference type="InterPro" id="IPR000531">
    <property type="entry name" value="Beta-barrel_TonB"/>
</dbReference>
<sequence>MKKTNISLVASFLIATNLYSQTTTLETITVTSATKSEQKLKDVTANVDVITAQEIEDRKFKTVVEALNSLSGVSISSSGGMGTLSSVYLRGMNSGNTLVLIDGIRYNNPYDGSVDFAHLMINDIERIEVIKGAQSSIWGADASAGVINIITKSAKDGTHANINLEAGRYDSKIARVNISHKNDNFDAKLSATRVDTDGFSAISPKSSEAKNYEDDGYENTTVNLNLGYNLDENNRVYLVYETIDAKVKFDEMLSDAFGNPDIIASADSFAKTKTRNSIASLNYENKNSFATTNIYTNYSRFKNETKTEVGFNDSKNKTDIKEYGINSTIPYWNNSSSLTIGVDSKYYEDKEDLNKKNNSKSIFITNTNKFFDDKTIITEALRYDRYSDFDNKATGKIGIKQYIVEDLNLSANYGTGYNVPTFIQLYKTAWGGNPDLNPEKTKSYDIGFEYKGFSITYFNTKVNNLMVSNASTSWKYENIEGDSKFKGTEIAYKNEVYEDIFLNLNYTNLSAKKTNGDKLENRPTNKFGFGVDYYGLKDFHFNVNGEYIGSRESVNFDYNKPNVKTGNYTIWNAVIDYQANKNFSTYLKLDNIFNKDYQIVDGYATSQRAAFVGLKASF</sequence>
<evidence type="ECO:0000259" key="13">
    <source>
        <dbReference type="Pfam" id="PF07715"/>
    </source>
</evidence>
<dbReference type="PANTHER" id="PTHR30069">
    <property type="entry name" value="TONB-DEPENDENT OUTER MEMBRANE RECEPTOR"/>
    <property type="match status" value="1"/>
</dbReference>
<dbReference type="Pfam" id="PF07715">
    <property type="entry name" value="Plug"/>
    <property type="match status" value="1"/>
</dbReference>
<keyword evidence="7 10" id="KW-0472">Membrane</keyword>
<dbReference type="Gene3D" id="2.40.170.20">
    <property type="entry name" value="TonB-dependent receptor, beta-barrel domain"/>
    <property type="match status" value="1"/>
</dbReference>
<evidence type="ECO:0000256" key="4">
    <source>
        <dbReference type="ARBA" id="ARBA00022692"/>
    </source>
</evidence>
<dbReference type="InterPro" id="IPR037066">
    <property type="entry name" value="Plug_dom_sf"/>
</dbReference>
<gene>
    <name evidence="14" type="ORF">ASKIR_1209</name>
    <name evidence="15" type="ORF">CP959_05895</name>
</gene>
<keyword evidence="2 10" id="KW-0813">Transport</keyword>
<dbReference type="Proteomes" id="UP000290580">
    <property type="component" value="Unassembled WGS sequence"/>
</dbReference>
<comment type="subcellular location">
    <subcellularLocation>
        <location evidence="1 10">Cell outer membrane</location>
        <topology evidence="1 10">Multi-pass membrane protein</topology>
    </subcellularLocation>
</comment>